<dbReference type="GO" id="GO:0016020">
    <property type="term" value="C:membrane"/>
    <property type="evidence" value="ECO:0007669"/>
    <property type="project" value="InterPro"/>
</dbReference>
<dbReference type="GO" id="GO:0047756">
    <property type="term" value="F:chondroitin 4-sulfotransferase activity"/>
    <property type="evidence" value="ECO:0007669"/>
    <property type="project" value="InterPro"/>
</dbReference>
<evidence type="ECO:0000313" key="3">
    <source>
        <dbReference type="EMBL" id="CAJ0580372.1"/>
    </source>
</evidence>
<feature type="non-terminal residue" evidence="3">
    <location>
        <position position="1"/>
    </location>
</feature>
<keyword evidence="4" id="KW-1185">Reference proteome</keyword>
<dbReference type="Pfam" id="PF03567">
    <property type="entry name" value="Sulfotransfer_2"/>
    <property type="match status" value="2"/>
</dbReference>
<proteinExistence type="predicted"/>
<feature type="compositionally biased region" description="Basic residues" evidence="1">
    <location>
        <begin position="609"/>
        <end position="642"/>
    </location>
</feature>
<protein>
    <submittedName>
        <fullName evidence="3">Uncharacterized protein</fullName>
    </submittedName>
</protein>
<feature type="chain" id="PRO_5041333024" evidence="2">
    <location>
        <begin position="21"/>
        <end position="659"/>
    </location>
</feature>
<accession>A0AA36D3E0</accession>
<feature type="compositionally biased region" description="Basic residues" evidence="1">
    <location>
        <begin position="584"/>
        <end position="595"/>
    </location>
</feature>
<reference evidence="3" key="1">
    <citation type="submission" date="2023-06" db="EMBL/GenBank/DDBJ databases">
        <authorList>
            <person name="Delattre M."/>
        </authorList>
    </citation>
    <scope>NUCLEOTIDE SEQUENCE</scope>
    <source>
        <strain evidence="3">AF72</strain>
    </source>
</reference>
<dbReference type="GO" id="GO:1902884">
    <property type="term" value="P:positive regulation of response to oxidative stress"/>
    <property type="evidence" value="ECO:0007669"/>
    <property type="project" value="InterPro"/>
</dbReference>
<dbReference type="AlphaFoldDB" id="A0AA36D3E0"/>
<evidence type="ECO:0000256" key="2">
    <source>
        <dbReference type="SAM" id="SignalP"/>
    </source>
</evidence>
<evidence type="ECO:0000256" key="1">
    <source>
        <dbReference type="SAM" id="MobiDB-lite"/>
    </source>
</evidence>
<feature type="compositionally biased region" description="Basic residues" evidence="1">
    <location>
        <begin position="649"/>
        <end position="659"/>
    </location>
</feature>
<dbReference type="Proteomes" id="UP001177023">
    <property type="component" value="Unassembled WGS sequence"/>
</dbReference>
<dbReference type="PANTHER" id="PTHR22900">
    <property type="entry name" value="PROTEIN CBG14245-RELATED"/>
    <property type="match status" value="1"/>
</dbReference>
<dbReference type="PANTHER" id="PTHR22900:SF10">
    <property type="entry name" value="CARBOHYDRATE SULFOTRANSFERASE"/>
    <property type="match status" value="1"/>
</dbReference>
<name>A0AA36D3E0_9BILA</name>
<keyword evidence="2" id="KW-0732">Signal</keyword>
<evidence type="ECO:0000313" key="4">
    <source>
        <dbReference type="Proteomes" id="UP001177023"/>
    </source>
</evidence>
<sequence length="659" mass="76739">MIVVLIFVIYALLLSPEFAAQQCFAEDDIADIKIEGLMPKNLCRRRPKLRGELKARPGQWDIPERPVEFAIAREPISRFLSGFMDVCDRRQNCGNLTVHEFAKSLYNSLDRNPIEWTAPGDEQPIFHHFVPQVWYCDAKIPRVRYSSDGGEVADQIEGFLKEAWVPDRLAKKISSRVRDEKKNPNPQSDDRKAYLRQEIFSNCETLQYLVATYYDDYIKLGYPIPTTVYPNQPKVPETQELVRRTREVGKNPDFYILEDEELLFNPEAKPNIVKPASESPKMQRMFLNFHQEAFETTTLAGLPNFRPDLLVPMRYKKRRHHRKPALRTPVNVNRAVRNMKIIYNRTVRRQWNDCAGMGVHDFAQALYAAFRKRVPRLRTRGKNGRILKHFAPQTWYCNKPNLYRFKYSANTTQMADEFVKVLQLAKVPAKIQKQIHSRVTDEPANFGIHSDNKKKAMLKEIYSNCDTLRSLVGLYYDDFIELGFPIPTIANSTTSEAQKKIEPEVKVNGHANEALQKMMPLLVPQTTTVTSKTIKDDLKMIAESNAAFDDDMKAAAFAAPTLEIDRKRGKKHRKRDGVFEKLKRKKKALRGKAKKNREDREDRIDRKERKERKNGKGRKNSKQNKKQKAANRRAKKNLKRLYSKFQSRDRKRGPRTWIL</sequence>
<dbReference type="InterPro" id="IPR007669">
    <property type="entry name" value="Chst-1-like"/>
</dbReference>
<dbReference type="EMBL" id="CATQJA010002659">
    <property type="protein sequence ID" value="CAJ0580372.1"/>
    <property type="molecule type" value="Genomic_DNA"/>
</dbReference>
<dbReference type="GO" id="GO:0050650">
    <property type="term" value="P:chondroitin sulfate proteoglycan biosynthetic process"/>
    <property type="evidence" value="ECO:0007669"/>
    <property type="project" value="InterPro"/>
</dbReference>
<comment type="caution">
    <text evidence="3">The sequence shown here is derived from an EMBL/GenBank/DDBJ whole genome shotgun (WGS) entry which is preliminary data.</text>
</comment>
<dbReference type="InterPro" id="IPR005331">
    <property type="entry name" value="Sulfotransferase"/>
</dbReference>
<feature type="region of interest" description="Disordered" evidence="1">
    <location>
        <begin position="584"/>
        <end position="659"/>
    </location>
</feature>
<organism evidence="3 4">
    <name type="scientific">Mesorhabditis spiculigera</name>
    <dbReference type="NCBI Taxonomy" id="96644"/>
    <lineage>
        <taxon>Eukaryota</taxon>
        <taxon>Metazoa</taxon>
        <taxon>Ecdysozoa</taxon>
        <taxon>Nematoda</taxon>
        <taxon>Chromadorea</taxon>
        <taxon>Rhabditida</taxon>
        <taxon>Rhabditina</taxon>
        <taxon>Rhabditomorpha</taxon>
        <taxon>Rhabditoidea</taxon>
        <taxon>Rhabditidae</taxon>
        <taxon>Mesorhabditinae</taxon>
        <taxon>Mesorhabditis</taxon>
    </lineage>
</organism>
<feature type="signal peptide" evidence="2">
    <location>
        <begin position="1"/>
        <end position="20"/>
    </location>
</feature>
<gene>
    <name evidence="3" type="ORF">MSPICULIGERA_LOCUS18570</name>
</gene>
<feature type="compositionally biased region" description="Basic and acidic residues" evidence="1">
    <location>
        <begin position="596"/>
        <end position="608"/>
    </location>
</feature>